<comment type="caution">
    <text evidence="2">The sequence shown here is derived from an EMBL/GenBank/DDBJ whole genome shotgun (WGS) entry which is preliminary data.</text>
</comment>
<proteinExistence type="predicted"/>
<sequence length="71" mass="7590">MSVGGITFAGETPLRKSKLESSTHELPLGSVVAPEKVSWAKRAFPPGAAAEEKADLRKRKKLGTRVSENGQ</sequence>
<reference evidence="2 3" key="2">
    <citation type="submission" date="2021-10" db="EMBL/GenBank/DDBJ databases">
        <authorList>
            <person name="Piombo E."/>
        </authorList>
    </citation>
    <scope>NUCLEOTIDE SEQUENCE [LARGE SCALE GENOMIC DNA]</scope>
</reference>
<evidence type="ECO:0000313" key="2">
    <source>
        <dbReference type="EMBL" id="CAG9989439.1"/>
    </source>
</evidence>
<reference evidence="3" key="1">
    <citation type="submission" date="2019-06" db="EMBL/GenBank/DDBJ databases">
        <authorList>
            <person name="Broberg M."/>
        </authorList>
    </citation>
    <scope>NUCLEOTIDE SEQUENCE [LARGE SCALE GENOMIC DNA]</scope>
</reference>
<gene>
    <name evidence="2" type="ORF">CBYS24578_00017259</name>
</gene>
<dbReference type="AlphaFoldDB" id="A0A9N9UL67"/>
<keyword evidence="3" id="KW-1185">Reference proteome</keyword>
<name>A0A9N9UL67_9HYPO</name>
<evidence type="ECO:0000256" key="1">
    <source>
        <dbReference type="SAM" id="MobiDB-lite"/>
    </source>
</evidence>
<feature type="region of interest" description="Disordered" evidence="1">
    <location>
        <begin position="48"/>
        <end position="71"/>
    </location>
</feature>
<dbReference type="EMBL" id="CABFNO020001466">
    <property type="protein sequence ID" value="CAG9989439.1"/>
    <property type="molecule type" value="Genomic_DNA"/>
</dbReference>
<evidence type="ECO:0000313" key="3">
    <source>
        <dbReference type="Proteomes" id="UP000754883"/>
    </source>
</evidence>
<protein>
    <submittedName>
        <fullName evidence="2">Uncharacterized protein</fullName>
    </submittedName>
</protein>
<organism evidence="2 3">
    <name type="scientific">Clonostachys byssicola</name>
    <dbReference type="NCBI Taxonomy" id="160290"/>
    <lineage>
        <taxon>Eukaryota</taxon>
        <taxon>Fungi</taxon>
        <taxon>Dikarya</taxon>
        <taxon>Ascomycota</taxon>
        <taxon>Pezizomycotina</taxon>
        <taxon>Sordariomycetes</taxon>
        <taxon>Hypocreomycetidae</taxon>
        <taxon>Hypocreales</taxon>
        <taxon>Bionectriaceae</taxon>
        <taxon>Clonostachys</taxon>
    </lineage>
</organism>
<accession>A0A9N9UL67</accession>
<dbReference type="Proteomes" id="UP000754883">
    <property type="component" value="Unassembled WGS sequence"/>
</dbReference>